<evidence type="ECO:0000256" key="4">
    <source>
        <dbReference type="ARBA" id="ARBA00022679"/>
    </source>
</evidence>
<dbReference type="InterPro" id="IPR004358">
    <property type="entry name" value="Sig_transdc_His_kin-like_C"/>
</dbReference>
<name>A0AAP2GJJ8_9BACT</name>
<dbReference type="EC" id="2.7.13.3" evidence="2"/>
<dbReference type="Proteomes" id="UP001319200">
    <property type="component" value="Unassembled WGS sequence"/>
</dbReference>
<evidence type="ECO:0000256" key="2">
    <source>
        <dbReference type="ARBA" id="ARBA00012438"/>
    </source>
</evidence>
<dbReference type="RefSeq" id="WP_254163967.1">
    <property type="nucleotide sequence ID" value="NZ_JAHESF010000013.1"/>
</dbReference>
<dbReference type="PANTHER" id="PTHR43711">
    <property type="entry name" value="TWO-COMPONENT HISTIDINE KINASE"/>
    <property type="match status" value="1"/>
</dbReference>
<dbReference type="SUPFAM" id="SSF48452">
    <property type="entry name" value="TPR-like"/>
    <property type="match status" value="2"/>
</dbReference>
<dbReference type="SMART" id="SM00028">
    <property type="entry name" value="TPR"/>
    <property type="match status" value="4"/>
</dbReference>
<dbReference type="SMART" id="SM00387">
    <property type="entry name" value="HATPase_c"/>
    <property type="match status" value="1"/>
</dbReference>
<gene>
    <name evidence="9" type="ORF">KK083_14470</name>
</gene>
<evidence type="ECO:0000259" key="8">
    <source>
        <dbReference type="PROSITE" id="PS50109"/>
    </source>
</evidence>
<feature type="transmembrane region" description="Helical" evidence="7">
    <location>
        <begin position="7"/>
        <end position="27"/>
    </location>
</feature>
<dbReference type="Pfam" id="PF02518">
    <property type="entry name" value="HATPase_c"/>
    <property type="match status" value="1"/>
</dbReference>
<keyword evidence="7" id="KW-0812">Transmembrane</keyword>
<dbReference type="SUPFAM" id="SSF55874">
    <property type="entry name" value="ATPase domain of HSP90 chaperone/DNA topoisomerase II/histidine kinase"/>
    <property type="match status" value="1"/>
</dbReference>
<reference evidence="9 10" key="1">
    <citation type="submission" date="2021-05" db="EMBL/GenBank/DDBJ databases">
        <title>A Polyphasic approach of four new species of the genus Ohtaekwangia: Ohtaekwangia histidinii sp. nov., Ohtaekwangia cretensis sp. nov., Ohtaekwangia indiensis sp. nov., Ohtaekwangia reichenbachii sp. nov. from diverse environment.</title>
        <authorList>
            <person name="Octaviana S."/>
        </authorList>
    </citation>
    <scope>NUCLEOTIDE SEQUENCE [LARGE SCALE GENOMIC DNA]</scope>
    <source>
        <strain evidence="9 10">PWU4</strain>
    </source>
</reference>
<dbReference type="GO" id="GO:0000155">
    <property type="term" value="F:phosphorelay sensor kinase activity"/>
    <property type="evidence" value="ECO:0007669"/>
    <property type="project" value="InterPro"/>
</dbReference>
<dbReference type="AlphaFoldDB" id="A0AAP2GJJ8"/>
<feature type="domain" description="Histidine kinase" evidence="8">
    <location>
        <begin position="422"/>
        <end position="638"/>
    </location>
</feature>
<evidence type="ECO:0000256" key="5">
    <source>
        <dbReference type="ARBA" id="ARBA00022777"/>
    </source>
</evidence>
<dbReference type="Gene3D" id="1.10.287.130">
    <property type="match status" value="1"/>
</dbReference>
<accession>A0AAP2GJJ8</accession>
<dbReference type="InterPro" id="IPR011990">
    <property type="entry name" value="TPR-like_helical_dom_sf"/>
</dbReference>
<keyword evidence="5 9" id="KW-0418">Kinase</keyword>
<comment type="caution">
    <text evidence="9">The sequence shown here is derived from an EMBL/GenBank/DDBJ whole genome shotgun (WGS) entry which is preliminary data.</text>
</comment>
<evidence type="ECO:0000256" key="6">
    <source>
        <dbReference type="ARBA" id="ARBA00023012"/>
    </source>
</evidence>
<dbReference type="Pfam" id="PF13181">
    <property type="entry name" value="TPR_8"/>
    <property type="match status" value="1"/>
</dbReference>
<dbReference type="InterPro" id="IPR050736">
    <property type="entry name" value="Sensor_HK_Regulatory"/>
</dbReference>
<dbReference type="Gene3D" id="3.30.565.10">
    <property type="entry name" value="Histidine kinase-like ATPase, C-terminal domain"/>
    <property type="match status" value="1"/>
</dbReference>
<dbReference type="EMBL" id="JAHESF010000013">
    <property type="protein sequence ID" value="MBT1698094.1"/>
    <property type="molecule type" value="Genomic_DNA"/>
</dbReference>
<dbReference type="InterPro" id="IPR036097">
    <property type="entry name" value="HisK_dim/P_sf"/>
</dbReference>
<dbReference type="PRINTS" id="PR00344">
    <property type="entry name" value="BCTRLSENSOR"/>
</dbReference>
<keyword evidence="10" id="KW-1185">Reference proteome</keyword>
<dbReference type="InterPro" id="IPR005467">
    <property type="entry name" value="His_kinase_dom"/>
</dbReference>
<keyword evidence="3" id="KW-0597">Phosphoprotein</keyword>
<dbReference type="SUPFAM" id="SSF47384">
    <property type="entry name" value="Homodimeric domain of signal transducing histidine kinase"/>
    <property type="match status" value="1"/>
</dbReference>
<evidence type="ECO:0000256" key="3">
    <source>
        <dbReference type="ARBA" id="ARBA00022553"/>
    </source>
</evidence>
<organism evidence="9 10">
    <name type="scientific">Chryseosolibacter histidini</name>
    <dbReference type="NCBI Taxonomy" id="2782349"/>
    <lineage>
        <taxon>Bacteria</taxon>
        <taxon>Pseudomonadati</taxon>
        <taxon>Bacteroidota</taxon>
        <taxon>Cytophagia</taxon>
        <taxon>Cytophagales</taxon>
        <taxon>Chryseotaleaceae</taxon>
        <taxon>Chryseosolibacter</taxon>
    </lineage>
</organism>
<dbReference type="PANTHER" id="PTHR43711:SF31">
    <property type="entry name" value="HISTIDINE KINASE"/>
    <property type="match status" value="1"/>
</dbReference>
<keyword evidence="7" id="KW-0472">Membrane</keyword>
<keyword evidence="6" id="KW-0902">Two-component regulatory system</keyword>
<dbReference type="PROSITE" id="PS50109">
    <property type="entry name" value="HIS_KIN"/>
    <property type="match status" value="1"/>
</dbReference>
<evidence type="ECO:0000313" key="9">
    <source>
        <dbReference type="EMBL" id="MBT1698094.1"/>
    </source>
</evidence>
<keyword evidence="4" id="KW-0808">Transferase</keyword>
<dbReference type="Pfam" id="PF13424">
    <property type="entry name" value="TPR_12"/>
    <property type="match status" value="2"/>
</dbReference>
<dbReference type="InterPro" id="IPR019734">
    <property type="entry name" value="TPR_rpt"/>
</dbReference>
<dbReference type="Gene3D" id="1.25.40.10">
    <property type="entry name" value="Tetratricopeptide repeat domain"/>
    <property type="match status" value="2"/>
</dbReference>
<comment type="catalytic activity">
    <reaction evidence="1">
        <text>ATP + protein L-histidine = ADP + protein N-phospho-L-histidine.</text>
        <dbReference type="EC" id="2.7.13.3"/>
    </reaction>
</comment>
<feature type="transmembrane region" description="Helical" evidence="7">
    <location>
        <begin position="369"/>
        <end position="389"/>
    </location>
</feature>
<evidence type="ECO:0000313" key="10">
    <source>
        <dbReference type="Proteomes" id="UP001319200"/>
    </source>
</evidence>
<protein>
    <recommendedName>
        <fullName evidence="2">histidine kinase</fullName>
        <ecNumber evidence="2">2.7.13.3</ecNumber>
    </recommendedName>
</protein>
<dbReference type="InterPro" id="IPR003594">
    <property type="entry name" value="HATPase_dom"/>
</dbReference>
<proteinExistence type="predicted"/>
<keyword evidence="7" id="KW-1133">Transmembrane helix</keyword>
<evidence type="ECO:0000256" key="7">
    <source>
        <dbReference type="SAM" id="Phobius"/>
    </source>
</evidence>
<sequence length="639" mass="73002">MPDFCKVRSSLFFIVVLLMNFITIAGMSQSTNDYIEKLEQGDTREDFERAFREMITAFKSGKLSFSNDEVMHILDIARQKPYAEHLLPDVYGWAGTMFADGRMDEAIKYFMESADLYGKQNKKLAQALSCFEVALVQHKAENYEEAAEYYEKTLALAGDSLDHRTRINCYNGFALIRRHQKQYAAAIRDFRNAYRIAEENNDTAWMGILAGNIGSIHARMEKYDSALHFYFRNLAFIRKTPEFENEIETYAHLGRIYVLKKNYAMGKIYLDSAVSIIRDRKIMFNDFFNPMDYINESYALLYASTGDYRRAFEYHKKFHQIAQDKQANVNGRSLRQLQSTYTFNQKQQELELLKKINEANLLVIRQQKYIGIAFAFIILLLASLAFIGFRTGMHRKRVNQKLYTSNTELERLNTIKDKLFSVISHDLRGPVKNLSSVLALFREGHLSQEEFVQLSAKLGHQLEVSGNALENLLHWAKAQLSNHKTEPEKIVVADIAGKVAQQLKESIETKKLQFSNELEPQLVAWADKNQVEIILRNLVANAVKFTREGGAIKITGKDVDDHVEVSVEDSGIGMTAPAIQNLFQPGRHFTTSGTNQEKGTGIGLLITKEMVANNGGSIQVDSSRNRGTRFTFTLPLKER</sequence>
<dbReference type="InterPro" id="IPR036890">
    <property type="entry name" value="HATPase_C_sf"/>
</dbReference>
<dbReference type="FunFam" id="3.30.565.10:FF:000006">
    <property type="entry name" value="Sensor histidine kinase WalK"/>
    <property type="match status" value="1"/>
</dbReference>
<evidence type="ECO:0000256" key="1">
    <source>
        <dbReference type="ARBA" id="ARBA00000085"/>
    </source>
</evidence>